<feature type="region of interest" description="Disordered" evidence="1">
    <location>
        <begin position="20"/>
        <end position="40"/>
    </location>
</feature>
<reference evidence="2 3" key="1">
    <citation type="submission" date="2020-11" db="EMBL/GenBank/DDBJ databases">
        <title>Pseudonocardia abyssalis sp. nov. and Pseudonocardia oceani sp. nov., description and phylogenomic analysis of two novel actinomycetes isolated from the deep Southern Ocean.</title>
        <authorList>
            <person name="Parra J."/>
        </authorList>
    </citation>
    <scope>NUCLEOTIDE SEQUENCE [LARGE SCALE GENOMIC DNA]</scope>
    <source>
        <strain evidence="2 3">KRD-168</strain>
    </source>
</reference>
<name>A0ABS6UP55_9PSEU</name>
<accession>A0ABS6UP55</accession>
<comment type="caution">
    <text evidence="2">The sequence shown here is derived from an EMBL/GenBank/DDBJ whole genome shotgun (WGS) entry which is preliminary data.</text>
</comment>
<evidence type="ECO:0000256" key="1">
    <source>
        <dbReference type="SAM" id="MobiDB-lite"/>
    </source>
</evidence>
<dbReference type="EMBL" id="JADQDK010000001">
    <property type="protein sequence ID" value="MBW0134030.1"/>
    <property type="molecule type" value="Genomic_DNA"/>
</dbReference>
<protein>
    <submittedName>
        <fullName evidence="2">Uncharacterized protein</fullName>
    </submittedName>
</protein>
<evidence type="ECO:0000313" key="3">
    <source>
        <dbReference type="Proteomes" id="UP000694287"/>
    </source>
</evidence>
<sequence>MFACAPSSGWCAAVHRLRDAGRRGGGPRTVPDGTGSPEPDGVLPIGAGELALADADRRVCYGVAGEAGGALQQPLWRALPAVAQDRSVVVDDDVRYLDAGPVAAGAVLTTALGG</sequence>
<dbReference type="Proteomes" id="UP000694287">
    <property type="component" value="Unassembled WGS sequence"/>
</dbReference>
<gene>
    <name evidence="2" type="ORF">I4I81_07145</name>
</gene>
<keyword evidence="3" id="KW-1185">Reference proteome</keyword>
<proteinExistence type="predicted"/>
<evidence type="ECO:0000313" key="2">
    <source>
        <dbReference type="EMBL" id="MBW0134030.1"/>
    </source>
</evidence>
<dbReference type="RefSeq" id="WP_218606102.1">
    <property type="nucleotide sequence ID" value="NZ_JADQDJ010000509.1"/>
</dbReference>
<organism evidence="2 3">
    <name type="scientific">Pseudonocardia abyssalis</name>
    <dbReference type="NCBI Taxonomy" id="2792008"/>
    <lineage>
        <taxon>Bacteria</taxon>
        <taxon>Bacillati</taxon>
        <taxon>Actinomycetota</taxon>
        <taxon>Actinomycetes</taxon>
        <taxon>Pseudonocardiales</taxon>
        <taxon>Pseudonocardiaceae</taxon>
        <taxon>Pseudonocardia</taxon>
    </lineage>
</organism>